<dbReference type="WBParaSite" id="ALUE_0001145001-mRNA-1">
    <property type="protein sequence ID" value="ALUE_0001145001-mRNA-1"/>
    <property type="gene ID" value="ALUE_0001145001"/>
</dbReference>
<evidence type="ECO:0000313" key="1">
    <source>
        <dbReference type="Proteomes" id="UP000036681"/>
    </source>
</evidence>
<evidence type="ECO:0000313" key="2">
    <source>
        <dbReference type="WBParaSite" id="ALUE_0001145001-mRNA-1"/>
    </source>
</evidence>
<proteinExistence type="predicted"/>
<sequence>MQRHLPFMVPLAANISQLSTKAPGLILPGIGSTCRTRMNANVFVPSHLNCITPPIH</sequence>
<protein>
    <submittedName>
        <fullName evidence="2">Uncharacterized protein</fullName>
    </submittedName>
</protein>
<accession>A0A0M3I408</accession>
<dbReference type="Proteomes" id="UP000036681">
    <property type="component" value="Unplaced"/>
</dbReference>
<reference evidence="2" key="1">
    <citation type="submission" date="2017-02" db="UniProtKB">
        <authorList>
            <consortium name="WormBaseParasite"/>
        </authorList>
    </citation>
    <scope>IDENTIFICATION</scope>
</reference>
<dbReference type="AlphaFoldDB" id="A0A0M3I408"/>
<organism evidence="1 2">
    <name type="scientific">Ascaris lumbricoides</name>
    <name type="common">Giant roundworm</name>
    <dbReference type="NCBI Taxonomy" id="6252"/>
    <lineage>
        <taxon>Eukaryota</taxon>
        <taxon>Metazoa</taxon>
        <taxon>Ecdysozoa</taxon>
        <taxon>Nematoda</taxon>
        <taxon>Chromadorea</taxon>
        <taxon>Rhabditida</taxon>
        <taxon>Spirurina</taxon>
        <taxon>Ascaridomorpha</taxon>
        <taxon>Ascaridoidea</taxon>
        <taxon>Ascarididae</taxon>
        <taxon>Ascaris</taxon>
    </lineage>
</organism>
<keyword evidence="1" id="KW-1185">Reference proteome</keyword>
<name>A0A0M3I408_ASCLU</name>